<gene>
    <name evidence="2" type="ORF">BCON_0017g00380</name>
</gene>
<accession>A0A4Z1J1T5</accession>
<name>A0A4Z1J1T5_9HELO</name>
<dbReference type="Proteomes" id="UP000297527">
    <property type="component" value="Unassembled WGS sequence"/>
</dbReference>
<comment type="caution">
    <text evidence="2">The sequence shown here is derived from an EMBL/GenBank/DDBJ whole genome shotgun (WGS) entry which is preliminary data.</text>
</comment>
<proteinExistence type="predicted"/>
<evidence type="ECO:0000256" key="1">
    <source>
        <dbReference type="SAM" id="MobiDB-lite"/>
    </source>
</evidence>
<feature type="compositionally biased region" description="Acidic residues" evidence="1">
    <location>
        <begin position="79"/>
        <end position="95"/>
    </location>
</feature>
<reference evidence="2 3" key="1">
    <citation type="submission" date="2017-12" db="EMBL/GenBank/DDBJ databases">
        <title>Comparative genomics of Botrytis spp.</title>
        <authorList>
            <person name="Valero-Jimenez C.A."/>
            <person name="Tapia P."/>
            <person name="Veloso J."/>
            <person name="Silva-Moreno E."/>
            <person name="Staats M."/>
            <person name="Valdes J.H."/>
            <person name="Van Kan J.A.L."/>
        </authorList>
    </citation>
    <scope>NUCLEOTIDE SEQUENCE [LARGE SCALE GENOMIC DNA]</scope>
    <source>
        <strain evidence="2 3">MUCL11595</strain>
    </source>
</reference>
<feature type="region of interest" description="Disordered" evidence="1">
    <location>
        <begin position="74"/>
        <end position="104"/>
    </location>
</feature>
<dbReference type="OrthoDB" id="10564665at2759"/>
<evidence type="ECO:0000313" key="2">
    <source>
        <dbReference type="EMBL" id="TGO62797.1"/>
    </source>
</evidence>
<keyword evidence="3" id="KW-1185">Reference proteome</keyword>
<dbReference type="EMBL" id="PQXN01000017">
    <property type="protein sequence ID" value="TGO62797.1"/>
    <property type="molecule type" value="Genomic_DNA"/>
</dbReference>
<sequence length="104" mass="11627">MINNIVSSWCPHLSAVDQRLQPLYLGRPTGGMTAERPLAKLHESWNFVQDILRKQALYRTRQATDSMGGSGFSFLVIQGDDDDDDDDDAAGDDDNNNNKAIKMR</sequence>
<protein>
    <submittedName>
        <fullName evidence="2">Uncharacterized protein</fullName>
    </submittedName>
</protein>
<evidence type="ECO:0000313" key="3">
    <source>
        <dbReference type="Proteomes" id="UP000297527"/>
    </source>
</evidence>
<organism evidence="2 3">
    <name type="scientific">Botryotinia convoluta</name>
    <dbReference type="NCBI Taxonomy" id="54673"/>
    <lineage>
        <taxon>Eukaryota</taxon>
        <taxon>Fungi</taxon>
        <taxon>Dikarya</taxon>
        <taxon>Ascomycota</taxon>
        <taxon>Pezizomycotina</taxon>
        <taxon>Leotiomycetes</taxon>
        <taxon>Helotiales</taxon>
        <taxon>Sclerotiniaceae</taxon>
        <taxon>Botryotinia</taxon>
    </lineage>
</organism>
<dbReference type="AlphaFoldDB" id="A0A4Z1J1T5"/>